<proteinExistence type="predicted"/>
<organism evidence="2">
    <name type="scientific">Arion vulgaris</name>
    <dbReference type="NCBI Taxonomy" id="1028688"/>
    <lineage>
        <taxon>Eukaryota</taxon>
        <taxon>Metazoa</taxon>
        <taxon>Spiralia</taxon>
        <taxon>Lophotrochozoa</taxon>
        <taxon>Mollusca</taxon>
        <taxon>Gastropoda</taxon>
        <taxon>Heterobranchia</taxon>
        <taxon>Euthyneura</taxon>
        <taxon>Panpulmonata</taxon>
        <taxon>Eupulmonata</taxon>
        <taxon>Stylommatophora</taxon>
        <taxon>Helicina</taxon>
        <taxon>Arionoidea</taxon>
        <taxon>Arionidae</taxon>
        <taxon>Arion</taxon>
    </lineage>
</organism>
<evidence type="ECO:0000256" key="1">
    <source>
        <dbReference type="SAM" id="MobiDB-lite"/>
    </source>
</evidence>
<gene>
    <name evidence="2" type="primary">ORF104290</name>
</gene>
<dbReference type="AlphaFoldDB" id="A0A0B7A9D4"/>
<sequence>MRSYRSWMEKRRNTAHTTSSRGSDSWKVTEAPWLVARPYVQTITDYFPVNTAKVMEK</sequence>
<reference evidence="2" key="1">
    <citation type="submission" date="2014-12" db="EMBL/GenBank/DDBJ databases">
        <title>Insight into the proteome of Arion vulgaris.</title>
        <authorList>
            <person name="Aradska J."/>
            <person name="Bulat T."/>
            <person name="Smidak R."/>
            <person name="Sarate P."/>
            <person name="Gangsoo J."/>
            <person name="Sialana F."/>
            <person name="Bilban M."/>
            <person name="Lubec G."/>
        </authorList>
    </citation>
    <scope>NUCLEOTIDE SEQUENCE</scope>
    <source>
        <tissue evidence="2">Skin</tissue>
    </source>
</reference>
<feature type="region of interest" description="Disordered" evidence="1">
    <location>
        <begin position="1"/>
        <end position="24"/>
    </location>
</feature>
<dbReference type="EMBL" id="HACG01030508">
    <property type="protein sequence ID" value="CEK77373.1"/>
    <property type="molecule type" value="Transcribed_RNA"/>
</dbReference>
<protein>
    <submittedName>
        <fullName evidence="2">Uncharacterized protein</fullName>
    </submittedName>
</protein>
<name>A0A0B7A9D4_9EUPU</name>
<accession>A0A0B7A9D4</accession>
<evidence type="ECO:0000313" key="2">
    <source>
        <dbReference type="EMBL" id="CEK77373.1"/>
    </source>
</evidence>